<dbReference type="PANTHER" id="PTHR21054:SF2">
    <property type="entry name" value="MIP04191P"/>
    <property type="match status" value="1"/>
</dbReference>
<evidence type="ECO:0000313" key="2">
    <source>
        <dbReference type="Proteomes" id="UP001378592"/>
    </source>
</evidence>
<dbReference type="InterPro" id="IPR053002">
    <property type="entry name" value="Metalloproteinase_M10B"/>
</dbReference>
<dbReference type="Proteomes" id="UP001378592">
    <property type="component" value="Unassembled WGS sequence"/>
</dbReference>
<dbReference type="AlphaFoldDB" id="A0AAN9W4Q7"/>
<comment type="caution">
    <text evidence="1">The sequence shown here is derived from an EMBL/GenBank/DDBJ whole genome shotgun (WGS) entry which is preliminary data.</text>
</comment>
<gene>
    <name evidence="1" type="ORF">R5R35_006342</name>
</gene>
<accession>A0AAN9W4Q7</accession>
<evidence type="ECO:0000313" key="1">
    <source>
        <dbReference type="EMBL" id="KAK7873112.1"/>
    </source>
</evidence>
<dbReference type="EMBL" id="JAZDUA010000016">
    <property type="protein sequence ID" value="KAK7873112.1"/>
    <property type="molecule type" value="Genomic_DNA"/>
</dbReference>
<keyword evidence="2" id="KW-1185">Reference proteome</keyword>
<organism evidence="1 2">
    <name type="scientific">Gryllus longicercus</name>
    <dbReference type="NCBI Taxonomy" id="2509291"/>
    <lineage>
        <taxon>Eukaryota</taxon>
        <taxon>Metazoa</taxon>
        <taxon>Ecdysozoa</taxon>
        <taxon>Arthropoda</taxon>
        <taxon>Hexapoda</taxon>
        <taxon>Insecta</taxon>
        <taxon>Pterygota</taxon>
        <taxon>Neoptera</taxon>
        <taxon>Polyneoptera</taxon>
        <taxon>Orthoptera</taxon>
        <taxon>Ensifera</taxon>
        <taxon>Gryllidea</taxon>
        <taxon>Grylloidea</taxon>
        <taxon>Gryllidae</taxon>
        <taxon>Gryllinae</taxon>
        <taxon>Gryllus</taxon>
    </lineage>
</organism>
<evidence type="ECO:0008006" key="3">
    <source>
        <dbReference type="Google" id="ProtNLM"/>
    </source>
</evidence>
<dbReference type="Pfam" id="PF12044">
    <property type="entry name" value="Metallopep"/>
    <property type="match status" value="1"/>
</dbReference>
<reference evidence="1 2" key="1">
    <citation type="submission" date="2024-03" db="EMBL/GenBank/DDBJ databases">
        <title>The genome assembly and annotation of the cricket Gryllus longicercus Weissman &amp; Gray.</title>
        <authorList>
            <person name="Szrajer S."/>
            <person name="Gray D."/>
            <person name="Ylla G."/>
        </authorList>
    </citation>
    <scope>NUCLEOTIDE SEQUENCE [LARGE SCALE GENOMIC DNA]</scope>
    <source>
        <strain evidence="1">DAG 2021-001</strain>
        <tissue evidence="1">Whole body minus gut</tissue>
    </source>
</reference>
<dbReference type="InterPro" id="IPR021917">
    <property type="entry name" value="Unchr_Zn-peptidase-like"/>
</dbReference>
<proteinExistence type="predicted"/>
<dbReference type="PANTHER" id="PTHR21054">
    <property type="entry name" value="ZINC METALLOPROTEINASE-RELATED"/>
    <property type="match status" value="1"/>
</dbReference>
<name>A0AAN9W4Q7_9ORTH</name>
<sequence>MVLTHSDRTSCGADAHSITVTNIKSGDALCYPLCLLKGHVSMRNQPSACRWPEAKLQMRQYSSHDKRPTVTNWPVVNCEFKSLAHLSTGNNHIILEYCGTTTEFMLTYHPRNTSFHVIPVYIICKNHDGQFQAPASEDNTVQSACQRITLGTRLIQCLMAEKLKEAGFERKTFQIEQDLNPSSPECHVFHSQLDVEQARKMKGIELWEYFGRELMMSSLGRQDRKFLAFLSCTRYNPKSIDKFPSTHDEMIACTEAYVALGGGGLALFGSACLHTWASRIEEVIPRLLNINKVDAQHFMDDSCYRGTYGGCYATTLGSVCHELGHTFDLGHSSEGIMARGFDNLDLVFALPPQNNNHLRGNSRNVISPVCKEEPQHSTVSLSKILNVSYSVASPMKRICSRPRRECVLQSSYDSSDSCSSHSSEVMQDDSELCRNDPGEACSAISEDHSVITNARRLSKSNGDCTFWTKSCATLLNHHRWFNSEKFANSSHDVLLFDPDRNSIISSCGICVAEVRDDSGLILLSYEFSDGVDSLPLSMELKPEGSCLIVVEDTVGNILKHSLV</sequence>
<protein>
    <recommendedName>
        <fullName evidence="3">Zinc metalloproteinase</fullName>
    </recommendedName>
</protein>